<comment type="caution">
    <text evidence="2">The sequence shown here is derived from an EMBL/GenBank/DDBJ whole genome shotgun (WGS) entry which is preliminary data.</text>
</comment>
<dbReference type="AlphaFoldDB" id="A0A933IEJ5"/>
<evidence type="ECO:0000256" key="1">
    <source>
        <dbReference type="SAM" id="Coils"/>
    </source>
</evidence>
<name>A0A933IEJ5_UNCT6</name>
<accession>A0A933IEJ5</accession>
<feature type="coiled-coil region" evidence="1">
    <location>
        <begin position="47"/>
        <end position="81"/>
    </location>
</feature>
<organism evidence="2 3">
    <name type="scientific">candidate division TA06 bacterium</name>
    <dbReference type="NCBI Taxonomy" id="2250710"/>
    <lineage>
        <taxon>Bacteria</taxon>
        <taxon>Bacteria division TA06</taxon>
    </lineage>
</organism>
<reference evidence="2" key="1">
    <citation type="submission" date="2020-07" db="EMBL/GenBank/DDBJ databases">
        <title>Huge and variable diversity of episymbiotic CPR bacteria and DPANN archaea in groundwater ecosystems.</title>
        <authorList>
            <person name="He C.Y."/>
            <person name="Keren R."/>
            <person name="Whittaker M."/>
            <person name="Farag I.F."/>
            <person name="Doudna J."/>
            <person name="Cate J.H.D."/>
            <person name="Banfield J.F."/>
        </authorList>
    </citation>
    <scope>NUCLEOTIDE SEQUENCE</scope>
    <source>
        <strain evidence="2">NC_groundwater_1520_Pr4_B-0.1um_53_5</strain>
    </source>
</reference>
<dbReference type="Proteomes" id="UP000736328">
    <property type="component" value="Unassembled WGS sequence"/>
</dbReference>
<protein>
    <submittedName>
        <fullName evidence="2">Uncharacterized protein</fullName>
    </submittedName>
</protein>
<gene>
    <name evidence="2" type="ORF">HY768_07055</name>
</gene>
<sequence>MPLPKDFSQAVNALTARAQGLDKNKADFASAADQGIVKPFLSGAAKIKDIDARQEQAKAALHQITEELNSAMKDVAGLESQLTSLIYAKYTKKNDKLEEFGLKSWKPSGRKGPRAKKC</sequence>
<proteinExistence type="predicted"/>
<evidence type="ECO:0000313" key="2">
    <source>
        <dbReference type="EMBL" id="MBI4726968.1"/>
    </source>
</evidence>
<dbReference type="EMBL" id="JACQXR010000091">
    <property type="protein sequence ID" value="MBI4726968.1"/>
    <property type="molecule type" value="Genomic_DNA"/>
</dbReference>
<keyword evidence="1" id="KW-0175">Coiled coil</keyword>
<evidence type="ECO:0000313" key="3">
    <source>
        <dbReference type="Proteomes" id="UP000736328"/>
    </source>
</evidence>